<comment type="subunit">
    <text evidence="5">Identified in the spliceosome C complex. Component of the PRP19-CDC5L splicing complex composed of a core complex comprising a homotetramer of PRPF19, CDC5L, PLRG1 and BCAS2, and at least three less stably associated proteins CTNNBL1, CWC15 and HSPA8. Interacts (via its WD40 repeat domain) directly with CDC5L (via its C-terminal); the interaction is required for mRNA splicing but not for spliceosome assembly. Component of the minor spliceosome, which splices U12-type introns. Within this complex, interacts with CRIPT. Also interacts directly in the complex with BCAS2 and PRPF19. Interacts with USB1.</text>
</comment>
<dbReference type="GO" id="GO:0071013">
    <property type="term" value="C:catalytic step 2 spliceosome"/>
    <property type="evidence" value="ECO:0007669"/>
    <property type="project" value="TreeGrafter"/>
</dbReference>
<dbReference type="InterPro" id="IPR020472">
    <property type="entry name" value="WD40_PAC1"/>
</dbReference>
<dbReference type="GeneTree" id="ENSGT00940000155316"/>
<organism evidence="8">
    <name type="scientific">Petromyzon marinus</name>
    <name type="common">Sea lamprey</name>
    <dbReference type="NCBI Taxonomy" id="7757"/>
    <lineage>
        <taxon>Eukaryota</taxon>
        <taxon>Metazoa</taxon>
        <taxon>Chordata</taxon>
        <taxon>Craniata</taxon>
        <taxon>Vertebrata</taxon>
        <taxon>Cyclostomata</taxon>
        <taxon>Hyperoartia</taxon>
        <taxon>Petromyzontiformes</taxon>
        <taxon>Petromyzontidae</taxon>
        <taxon>Petromyzon</taxon>
    </lineage>
</organism>
<evidence type="ECO:0000256" key="3">
    <source>
        <dbReference type="ARBA" id="ARBA00025726"/>
    </source>
</evidence>
<evidence type="ECO:0000256" key="4">
    <source>
        <dbReference type="ARBA" id="ARBA00046238"/>
    </source>
</evidence>
<comment type="similarity">
    <text evidence="3">Belongs to the WD repeat PRL1/PRL2 family.</text>
</comment>
<dbReference type="STRING" id="7757.ENSPMAP00000008036"/>
<dbReference type="OMA" id="FAMCFDQ"/>
<dbReference type="PROSITE" id="PS00678">
    <property type="entry name" value="WD_REPEATS_1"/>
    <property type="match status" value="2"/>
</dbReference>
<dbReference type="SUPFAM" id="SSF50978">
    <property type="entry name" value="WD40 repeat-like"/>
    <property type="match status" value="1"/>
</dbReference>
<dbReference type="GO" id="GO:0071011">
    <property type="term" value="C:precatalytic spliceosome"/>
    <property type="evidence" value="ECO:0007669"/>
    <property type="project" value="TreeGrafter"/>
</dbReference>
<keyword evidence="1 7" id="KW-0853">WD repeat</keyword>
<dbReference type="Pfam" id="PF00400">
    <property type="entry name" value="WD40"/>
    <property type="match status" value="7"/>
</dbReference>
<dbReference type="HOGENOM" id="CLU_000288_72_2_1"/>
<dbReference type="InterPro" id="IPR015943">
    <property type="entry name" value="WD40/YVTN_repeat-like_dom_sf"/>
</dbReference>
<feature type="repeat" description="WD" evidence="7">
    <location>
        <begin position="335"/>
        <end position="376"/>
    </location>
</feature>
<sequence length="523" mass="57943">PPLHNACATQEVQKHSVHTLVFRSLKRTHDMFVADHAKPLSQDEKSYQLKMNVKLRAEYGPVLHMPTQKEVREKAPQLPPALYGQPPRYAIEQGEDAEYTIAGTHPYPSGPGIALTEETRLQRTPSDAATQSLALTLPPSQTRQEASRTAASVADIHRHAGIAERVVPPGSSSAFLDGGGLKGSALMPKKASSMPKPQWHPPWKLYRVISGHLGWVRSIAVEPGNQWFVTGSADRTIKIWELATGKLKLSLTGHISTVRGVAVSSRSPYLFSCGEDKQIKCWDLEYNKVIRHYHGHLSAAYALDLHPTIDVLVTCGRDATARVWDIRTKANVHTLTGHTNTVADVKCQAVEPQIITGSHDCTVRLWDLAAGKSRVTLTNHKKSVRSVVLHPRQYTFASASPDNIKQWKFPDGVFFQNLSGHNAIINCLALNSDGVLVSGADNGTMHLWDWRTGYNFQRIHAAVQPGSLDSESGIFACAFDHSESRLITAEADKTIKLYKEDDTASEETHPINWKPEILKRKRF</sequence>
<dbReference type="InterPro" id="IPR036322">
    <property type="entry name" value="WD40_repeat_dom_sf"/>
</dbReference>
<dbReference type="PANTHER" id="PTHR19923:SF0">
    <property type="entry name" value="PLEIOTROPIC REGULATOR 1"/>
    <property type="match status" value="1"/>
</dbReference>
<comment type="function">
    <text evidence="4">Involved in pre-mRNA splicing as component of the spliceosome. Component of the PRP19-CDC5L complex that forms an integral part of the spliceosome and is required for activating pre-mRNA splicing. As a component of the minor spliceosome, involved in the splicing of U12-type introns in pre-mRNAs.</text>
</comment>
<dbReference type="InterPro" id="IPR019775">
    <property type="entry name" value="WD40_repeat_CS"/>
</dbReference>
<evidence type="ECO:0000256" key="2">
    <source>
        <dbReference type="ARBA" id="ARBA00022737"/>
    </source>
</evidence>
<feature type="repeat" description="WD" evidence="7">
    <location>
        <begin position="293"/>
        <end position="334"/>
    </location>
</feature>
<feature type="repeat" description="WD" evidence="7">
    <location>
        <begin position="209"/>
        <end position="250"/>
    </location>
</feature>
<name>S4RS47_PETMA</name>
<dbReference type="PROSITE" id="PS50082">
    <property type="entry name" value="WD_REPEATS_2"/>
    <property type="match status" value="5"/>
</dbReference>
<dbReference type="Gene3D" id="2.130.10.10">
    <property type="entry name" value="YVTN repeat-like/Quinoprotein amine dehydrogenase"/>
    <property type="match status" value="1"/>
</dbReference>
<evidence type="ECO:0000313" key="8">
    <source>
        <dbReference type="Ensembl" id="ENSPMAP00000008036.1"/>
    </source>
</evidence>
<dbReference type="Ensembl" id="ENSPMAT00000008072.1">
    <property type="protein sequence ID" value="ENSPMAP00000008036.1"/>
    <property type="gene ID" value="ENSPMAG00000007255.1"/>
</dbReference>
<feature type="repeat" description="WD" evidence="7">
    <location>
        <begin position="251"/>
        <end position="292"/>
    </location>
</feature>
<evidence type="ECO:0000256" key="6">
    <source>
        <dbReference type="ARBA" id="ARBA00073631"/>
    </source>
</evidence>
<dbReference type="SMART" id="SM00320">
    <property type="entry name" value="WD40"/>
    <property type="match status" value="7"/>
</dbReference>
<dbReference type="InterPro" id="IPR045241">
    <property type="entry name" value="Prp46/PLRG1-like"/>
</dbReference>
<dbReference type="GO" id="GO:0000974">
    <property type="term" value="C:Prp19 complex"/>
    <property type="evidence" value="ECO:0007669"/>
    <property type="project" value="TreeGrafter"/>
</dbReference>
<proteinExistence type="inferred from homology"/>
<dbReference type="GO" id="GO:0000398">
    <property type="term" value="P:mRNA splicing, via spliceosome"/>
    <property type="evidence" value="ECO:0007669"/>
    <property type="project" value="InterPro"/>
</dbReference>
<reference evidence="8" key="2">
    <citation type="submission" date="2025-09" db="UniProtKB">
        <authorList>
            <consortium name="Ensembl"/>
        </authorList>
    </citation>
    <scope>IDENTIFICATION</scope>
</reference>
<dbReference type="AlphaFoldDB" id="S4RS47"/>
<dbReference type="PROSITE" id="PS50294">
    <property type="entry name" value="WD_REPEATS_REGION"/>
    <property type="match status" value="5"/>
</dbReference>
<reference evidence="8" key="1">
    <citation type="submission" date="2025-08" db="UniProtKB">
        <authorList>
            <consortium name="Ensembl"/>
        </authorList>
    </citation>
    <scope>IDENTIFICATION</scope>
</reference>
<evidence type="ECO:0000256" key="1">
    <source>
        <dbReference type="ARBA" id="ARBA00022574"/>
    </source>
</evidence>
<dbReference type="PRINTS" id="PR00320">
    <property type="entry name" value="GPROTEINBRPT"/>
</dbReference>
<dbReference type="FunFam" id="2.130.10.10:FF:000012">
    <property type="entry name" value="Putative pleiotropic regulator 1"/>
    <property type="match status" value="1"/>
</dbReference>
<feature type="repeat" description="WD" evidence="7">
    <location>
        <begin position="418"/>
        <end position="458"/>
    </location>
</feature>
<dbReference type="CDD" id="cd00200">
    <property type="entry name" value="WD40"/>
    <property type="match status" value="1"/>
</dbReference>
<keyword evidence="2" id="KW-0677">Repeat</keyword>
<dbReference type="InterPro" id="IPR001680">
    <property type="entry name" value="WD40_rpt"/>
</dbReference>
<dbReference type="PANTHER" id="PTHR19923">
    <property type="entry name" value="WD40 REPEAT PROTEINPRL1/PRL2-RELATED"/>
    <property type="match status" value="1"/>
</dbReference>
<evidence type="ECO:0000256" key="7">
    <source>
        <dbReference type="PROSITE-ProRule" id="PRU00221"/>
    </source>
</evidence>
<accession>S4RS47</accession>
<evidence type="ECO:0000256" key="5">
    <source>
        <dbReference type="ARBA" id="ARBA00062641"/>
    </source>
</evidence>
<protein>
    <recommendedName>
        <fullName evidence="6">Pleiotropic regulator 1</fullName>
    </recommendedName>
</protein>